<dbReference type="InterPro" id="IPR036388">
    <property type="entry name" value="WH-like_DNA-bd_sf"/>
</dbReference>
<gene>
    <name evidence="2" type="ORF">CJ301_13050</name>
</gene>
<dbReference type="RefSeq" id="WP_099277838.1">
    <property type="nucleotide sequence ID" value="NZ_KZ304964.1"/>
</dbReference>
<evidence type="ECO:0008006" key="4">
    <source>
        <dbReference type="Google" id="ProtNLM"/>
    </source>
</evidence>
<evidence type="ECO:0000313" key="3">
    <source>
        <dbReference type="Proteomes" id="UP000221860"/>
    </source>
</evidence>
<keyword evidence="3" id="KW-1185">Reference proteome</keyword>
<dbReference type="SUPFAM" id="SSF46785">
    <property type="entry name" value="Winged helix' DNA-binding domain"/>
    <property type="match status" value="1"/>
</dbReference>
<organism evidence="2 3">
    <name type="scientific">Limimaricola cinnabarinus</name>
    <dbReference type="NCBI Taxonomy" id="1125964"/>
    <lineage>
        <taxon>Bacteria</taxon>
        <taxon>Pseudomonadati</taxon>
        <taxon>Pseudomonadota</taxon>
        <taxon>Alphaproteobacteria</taxon>
        <taxon>Rhodobacterales</taxon>
        <taxon>Paracoccaceae</taxon>
        <taxon>Limimaricola</taxon>
    </lineage>
</organism>
<dbReference type="Gene3D" id="1.10.10.10">
    <property type="entry name" value="Winged helix-like DNA-binding domain superfamily/Winged helix DNA-binding domain"/>
    <property type="match status" value="1"/>
</dbReference>
<comment type="caution">
    <text evidence="2">The sequence shown here is derived from an EMBL/GenBank/DDBJ whole genome shotgun (WGS) entry which is preliminary data.</text>
</comment>
<dbReference type="Pfam" id="PF13730">
    <property type="entry name" value="HTH_36"/>
    <property type="match status" value="1"/>
</dbReference>
<dbReference type="AlphaFoldDB" id="A0A2G1ME91"/>
<dbReference type="OrthoDB" id="7860714at2"/>
<evidence type="ECO:0000256" key="1">
    <source>
        <dbReference type="SAM" id="MobiDB-lite"/>
    </source>
</evidence>
<feature type="compositionally biased region" description="Low complexity" evidence="1">
    <location>
        <begin position="141"/>
        <end position="155"/>
    </location>
</feature>
<feature type="region of interest" description="Disordered" evidence="1">
    <location>
        <begin position="112"/>
        <end position="155"/>
    </location>
</feature>
<accession>A0A2G1ME91</accession>
<dbReference type="InterPro" id="IPR036390">
    <property type="entry name" value="WH_DNA-bd_sf"/>
</dbReference>
<dbReference type="Proteomes" id="UP000221860">
    <property type="component" value="Unassembled WGS sequence"/>
</dbReference>
<evidence type="ECO:0000313" key="2">
    <source>
        <dbReference type="EMBL" id="PHP27063.1"/>
    </source>
</evidence>
<dbReference type="EMBL" id="NQWH01000021">
    <property type="protein sequence ID" value="PHP27063.1"/>
    <property type="molecule type" value="Genomic_DNA"/>
</dbReference>
<protein>
    <recommendedName>
        <fullName evidence="4">Helix-turn-helix domain-containing protein</fullName>
    </recommendedName>
</protein>
<proteinExistence type="predicted"/>
<reference evidence="2 3" key="1">
    <citation type="submission" date="2017-08" db="EMBL/GenBank/DDBJ databases">
        <title>Draft Genome Sequence of Loktanella cinnabarina Strain XM1, Isolated from Coastal Surface Water.</title>
        <authorList>
            <person name="Ma R."/>
            <person name="Wang J."/>
            <person name="Wang Q."/>
            <person name="Ma Z."/>
            <person name="Li J."/>
            <person name="Chen L."/>
        </authorList>
    </citation>
    <scope>NUCLEOTIDE SEQUENCE [LARGE SCALE GENOMIC DNA]</scope>
    <source>
        <strain evidence="2 3">XM1</strain>
    </source>
</reference>
<name>A0A2G1ME91_9RHOB</name>
<sequence length="311" mass="34672">MLGFNPAATGFTALPQELLALPMSDGAFRTLVLLCSHASSETGECYPSQAQLAAMMGKSKGSVSAHVKELRGLGLVRTETQTCRHGGNYRLRYLVTFWRDWRAALRRRKGAPSVQPVERPVQPAERHKKKNHIQVNHTPARHPAPAATQATDRPADAAVVSVVDDLVRDWRAAKGSAPFPRFETEVPQKLIDATRRMVRSMTAPQSRPTLPEIRVSLRRIWQDKGIAIEEPLLEGQSHLLERAADPRGLLQRLRAHLAAQWPRHWRRMSTPTQFEAMIASLPPPPVDIEAKLRLLASDLRRHAALQARSAA</sequence>